<dbReference type="EMBL" id="ML992504">
    <property type="protein sequence ID" value="KAF2225107.1"/>
    <property type="molecule type" value="Genomic_DNA"/>
</dbReference>
<organism evidence="1 2">
    <name type="scientific">Elsinoe ampelina</name>
    <dbReference type="NCBI Taxonomy" id="302913"/>
    <lineage>
        <taxon>Eukaryota</taxon>
        <taxon>Fungi</taxon>
        <taxon>Dikarya</taxon>
        <taxon>Ascomycota</taxon>
        <taxon>Pezizomycotina</taxon>
        <taxon>Dothideomycetes</taxon>
        <taxon>Dothideomycetidae</taxon>
        <taxon>Myriangiales</taxon>
        <taxon>Elsinoaceae</taxon>
        <taxon>Elsinoe</taxon>
    </lineage>
</organism>
<protein>
    <submittedName>
        <fullName evidence="1">Uncharacterized protein</fullName>
    </submittedName>
</protein>
<name>A0A6A6GHK4_9PEZI</name>
<dbReference type="OrthoDB" id="10387937at2759"/>
<evidence type="ECO:0000313" key="2">
    <source>
        <dbReference type="Proteomes" id="UP000799538"/>
    </source>
</evidence>
<keyword evidence="2" id="KW-1185">Reference proteome</keyword>
<dbReference type="AlphaFoldDB" id="A0A6A6GHK4"/>
<sequence length="179" mass="19386">MRRRRLAYCVLGGKHQKDHRPVRDRESMAPRNKFDRSVGQGRGLVAVYLSSPSGRDCTCQRGLWAMISKCTALVGSLNPDTCRTSSLSNPPKGNGAFGTVVCFVDFAGGRFCRFRDHGVSIFGYCASGLRPDCSQTSATSVAIPPRSPTESAVEDGVCNVASEIYLECWLAKLETSAEA</sequence>
<gene>
    <name evidence="1" type="ORF">BDZ85DRAFT_88548</name>
</gene>
<dbReference type="Proteomes" id="UP000799538">
    <property type="component" value="Unassembled WGS sequence"/>
</dbReference>
<accession>A0A6A6GHK4</accession>
<evidence type="ECO:0000313" key="1">
    <source>
        <dbReference type="EMBL" id="KAF2225107.1"/>
    </source>
</evidence>
<reference evidence="2" key="1">
    <citation type="journal article" date="2020" name="Stud. Mycol.">
        <title>101 Dothideomycetes genomes: A test case for predicting lifestyles and emergence of pathogens.</title>
        <authorList>
            <person name="Haridas S."/>
            <person name="Albert R."/>
            <person name="Binder M."/>
            <person name="Bloem J."/>
            <person name="LaButti K."/>
            <person name="Salamov A."/>
            <person name="Andreopoulos B."/>
            <person name="Baker S."/>
            <person name="Barry K."/>
            <person name="Bills G."/>
            <person name="Bluhm B."/>
            <person name="Cannon C."/>
            <person name="Castanera R."/>
            <person name="Culley D."/>
            <person name="Daum C."/>
            <person name="Ezra D."/>
            <person name="Gonzalez J."/>
            <person name="Henrissat B."/>
            <person name="Kuo A."/>
            <person name="Liang C."/>
            <person name="Lipzen A."/>
            <person name="Lutzoni F."/>
            <person name="Magnuson J."/>
            <person name="Mondo S."/>
            <person name="Nolan M."/>
            <person name="Ohm R."/>
            <person name="Pangilinan J."/>
            <person name="Park H.-J."/>
            <person name="Ramirez L."/>
            <person name="Alfaro M."/>
            <person name="Sun H."/>
            <person name="Tritt A."/>
            <person name="Yoshinaga Y."/>
            <person name="Zwiers L.-H."/>
            <person name="Turgeon B."/>
            <person name="Goodwin S."/>
            <person name="Spatafora J."/>
            <person name="Crous P."/>
            <person name="Grigoriev I."/>
        </authorList>
    </citation>
    <scope>NUCLEOTIDE SEQUENCE [LARGE SCALE GENOMIC DNA]</scope>
    <source>
        <strain evidence="2">CECT 20119</strain>
    </source>
</reference>
<proteinExistence type="predicted"/>